<dbReference type="Proteomes" id="UP001595444">
    <property type="component" value="Unassembled WGS sequence"/>
</dbReference>
<dbReference type="InterPro" id="IPR015943">
    <property type="entry name" value="WD40/YVTN_repeat-like_dom_sf"/>
</dbReference>
<evidence type="ECO:0000256" key="1">
    <source>
        <dbReference type="SAM" id="SignalP"/>
    </source>
</evidence>
<evidence type="ECO:0000313" key="2">
    <source>
        <dbReference type="EMBL" id="MFC3051586.1"/>
    </source>
</evidence>
<proteinExistence type="predicted"/>
<comment type="caution">
    <text evidence="2">The sequence shown here is derived from an EMBL/GenBank/DDBJ whole genome shotgun (WGS) entry which is preliminary data.</text>
</comment>
<dbReference type="NCBIfam" id="TIGR02276">
    <property type="entry name" value="beta_rpt_yvtn"/>
    <property type="match status" value="1"/>
</dbReference>
<protein>
    <submittedName>
        <fullName evidence="2">YncE family protein</fullName>
    </submittedName>
</protein>
<dbReference type="PANTHER" id="PTHR47197">
    <property type="entry name" value="PROTEIN NIRF"/>
    <property type="match status" value="1"/>
</dbReference>
<dbReference type="PANTHER" id="PTHR47197:SF3">
    <property type="entry name" value="DIHYDRO-HEME D1 DEHYDROGENASE"/>
    <property type="match status" value="1"/>
</dbReference>
<dbReference type="InterPro" id="IPR011048">
    <property type="entry name" value="Haem_d1_sf"/>
</dbReference>
<dbReference type="PROSITE" id="PS51257">
    <property type="entry name" value="PROKAR_LIPOPROTEIN"/>
    <property type="match status" value="1"/>
</dbReference>
<sequence length="342" mass="36143">MKKYISSLIISTALLSACSADNSSNAQQTPEVTTAYKVSRTITAPDGGYDYISVDHAANQLFVGRDNGIMTVDLATGKTTTLLERADVAAVLLIPDTDLMLSTNNDSNDATILNRKTGAVIADIKTGDGPDGAFFEEKSGLIFVMNGHSEDVTVINPATAEVLATIPVGGKPEAANADGKGHVFVNVEDTNEIAVISTASLTVAKRYALPDCDEPTGMAYDPVTGLIISVCHNNIAKLIEAETGRNHGNIKIGSIADGSIFNPETRIGYVSCIDGTLTVYHLDTEGNATVLQTIKTADGARTEAYDPIADELYLPAAHVEWGPDGEYMGAEKEFKVVVVSQN</sequence>
<gene>
    <name evidence="2" type="ORF">ACFOKA_06710</name>
</gene>
<dbReference type="EMBL" id="JBHRSL010000004">
    <property type="protein sequence ID" value="MFC3051586.1"/>
    <property type="molecule type" value="Genomic_DNA"/>
</dbReference>
<evidence type="ECO:0000313" key="3">
    <source>
        <dbReference type="Proteomes" id="UP001595444"/>
    </source>
</evidence>
<name>A0ABV7D332_9PROT</name>
<feature type="chain" id="PRO_5046044727" evidence="1">
    <location>
        <begin position="27"/>
        <end position="342"/>
    </location>
</feature>
<organism evidence="2 3">
    <name type="scientific">Kordiimonas pumila</name>
    <dbReference type="NCBI Taxonomy" id="2161677"/>
    <lineage>
        <taxon>Bacteria</taxon>
        <taxon>Pseudomonadati</taxon>
        <taxon>Pseudomonadota</taxon>
        <taxon>Alphaproteobacteria</taxon>
        <taxon>Kordiimonadales</taxon>
        <taxon>Kordiimonadaceae</taxon>
        <taxon>Kordiimonas</taxon>
    </lineage>
</organism>
<keyword evidence="3" id="KW-1185">Reference proteome</keyword>
<dbReference type="SUPFAM" id="SSF51004">
    <property type="entry name" value="C-terminal (heme d1) domain of cytochrome cd1-nitrite reductase"/>
    <property type="match status" value="1"/>
</dbReference>
<dbReference type="Gene3D" id="2.130.10.10">
    <property type="entry name" value="YVTN repeat-like/Quinoprotein amine dehydrogenase"/>
    <property type="match status" value="1"/>
</dbReference>
<accession>A0ABV7D332</accession>
<feature type="signal peptide" evidence="1">
    <location>
        <begin position="1"/>
        <end position="26"/>
    </location>
</feature>
<keyword evidence="1" id="KW-0732">Signal</keyword>
<dbReference type="RefSeq" id="WP_194215063.1">
    <property type="nucleotide sequence ID" value="NZ_CP061205.1"/>
</dbReference>
<reference evidence="3" key="1">
    <citation type="journal article" date="2019" name="Int. J. Syst. Evol. Microbiol.">
        <title>The Global Catalogue of Microorganisms (GCM) 10K type strain sequencing project: providing services to taxonomists for standard genome sequencing and annotation.</title>
        <authorList>
            <consortium name="The Broad Institute Genomics Platform"/>
            <consortium name="The Broad Institute Genome Sequencing Center for Infectious Disease"/>
            <person name="Wu L."/>
            <person name="Ma J."/>
        </authorList>
    </citation>
    <scope>NUCLEOTIDE SEQUENCE [LARGE SCALE GENOMIC DNA]</scope>
    <source>
        <strain evidence="3">KCTC 62164</strain>
    </source>
</reference>
<dbReference type="InterPro" id="IPR011964">
    <property type="entry name" value="YVTN_b-propeller_repeat"/>
</dbReference>
<dbReference type="InterPro" id="IPR051200">
    <property type="entry name" value="Host-pathogen_enzymatic-act"/>
</dbReference>